<feature type="coiled-coil region" evidence="1">
    <location>
        <begin position="55"/>
        <end position="102"/>
    </location>
</feature>
<dbReference type="AlphaFoldDB" id="A0AA37SC53"/>
<dbReference type="Proteomes" id="UP001161389">
    <property type="component" value="Unassembled WGS sequence"/>
</dbReference>
<reference evidence="3" key="1">
    <citation type="journal article" date="2014" name="Int. J. Syst. Evol. Microbiol.">
        <title>Complete genome sequence of Corynebacterium casei LMG S-19264T (=DSM 44701T), isolated from a smear-ripened cheese.</title>
        <authorList>
            <consortium name="US DOE Joint Genome Institute (JGI-PGF)"/>
            <person name="Walter F."/>
            <person name="Albersmeier A."/>
            <person name="Kalinowski J."/>
            <person name="Ruckert C."/>
        </authorList>
    </citation>
    <scope>NUCLEOTIDE SEQUENCE</scope>
    <source>
        <strain evidence="3">NBRC 110071</strain>
    </source>
</reference>
<sequence length="212" mass="24081">MRINQKINFYSDEFRPPVIQLPTAKMVQYLGLSLGVLIAVALMLYYPIPTLDEEITALNTRLADKQAELKEAKRKYPKLVKSKALETQLAALREQNNNKIRLLNYLKSDTLKDAQAYSGVFEDLTQFDHRQVWLTRIDVLSEGQSMRLTGLVSQPDVLPGYIDGLKQAASFKGRAFNLFNLERDEDNKNYLHFILSTDINTQKKAGGPNSEG</sequence>
<name>A0AA37SC53_9GAMM</name>
<keyword evidence="1" id="KW-0175">Coiled coil</keyword>
<dbReference type="EMBL" id="BSNM01000027">
    <property type="protein sequence ID" value="GLQ33517.1"/>
    <property type="molecule type" value="Genomic_DNA"/>
</dbReference>
<evidence type="ECO:0000256" key="2">
    <source>
        <dbReference type="SAM" id="Phobius"/>
    </source>
</evidence>
<dbReference type="RefSeq" id="WP_284383977.1">
    <property type="nucleotide sequence ID" value="NZ_BSNM01000027.1"/>
</dbReference>
<evidence type="ECO:0000313" key="4">
    <source>
        <dbReference type="Proteomes" id="UP001161389"/>
    </source>
</evidence>
<keyword evidence="2" id="KW-1133">Transmembrane helix</keyword>
<comment type="caution">
    <text evidence="3">The sequence shown here is derived from an EMBL/GenBank/DDBJ whole genome shotgun (WGS) entry which is preliminary data.</text>
</comment>
<evidence type="ECO:0000313" key="3">
    <source>
        <dbReference type="EMBL" id="GLQ33517.1"/>
    </source>
</evidence>
<gene>
    <name evidence="3" type="ORF">GCM10007876_39970</name>
</gene>
<organism evidence="3 4">
    <name type="scientific">Litoribrevibacter albus</name>
    <dbReference type="NCBI Taxonomy" id="1473156"/>
    <lineage>
        <taxon>Bacteria</taxon>
        <taxon>Pseudomonadati</taxon>
        <taxon>Pseudomonadota</taxon>
        <taxon>Gammaproteobacteria</taxon>
        <taxon>Oceanospirillales</taxon>
        <taxon>Oceanospirillaceae</taxon>
        <taxon>Litoribrevibacter</taxon>
    </lineage>
</organism>
<feature type="transmembrane region" description="Helical" evidence="2">
    <location>
        <begin position="29"/>
        <end position="48"/>
    </location>
</feature>
<reference evidence="3" key="2">
    <citation type="submission" date="2023-01" db="EMBL/GenBank/DDBJ databases">
        <title>Draft genome sequence of Litoribrevibacter albus strain NBRC 110071.</title>
        <authorList>
            <person name="Sun Q."/>
            <person name="Mori K."/>
        </authorList>
    </citation>
    <scope>NUCLEOTIDE SEQUENCE</scope>
    <source>
        <strain evidence="3">NBRC 110071</strain>
    </source>
</reference>
<protein>
    <submittedName>
        <fullName evidence="3">Uncharacterized protein</fullName>
    </submittedName>
</protein>
<accession>A0AA37SC53</accession>
<keyword evidence="2" id="KW-0472">Membrane</keyword>
<evidence type="ECO:0000256" key="1">
    <source>
        <dbReference type="SAM" id="Coils"/>
    </source>
</evidence>
<proteinExistence type="predicted"/>
<keyword evidence="4" id="KW-1185">Reference proteome</keyword>
<keyword evidence="2" id="KW-0812">Transmembrane</keyword>